<proteinExistence type="predicted"/>
<sequence length="202" mass="21728">MALVTSNRTARTQGLDGSFEQSSESVWPKKQIAKGLAHAKRKPAPAAMLVPVMQHVATLAERLQVAQTIICRVMVEMRGRQIDARRADLAKPYGLSASPLDAAAAIAPRLSFRVQPAPVAKVKHDPTVRAAAIFAAAIRPPKTDHRRKLPPIDRIEPAVLRANGHRYGLSGADSGRGLGVAGPRMIGGTIICVRDRLPMFTV</sequence>
<organism evidence="2 3">
    <name type="scientific">Methylocella tundrae</name>
    <dbReference type="NCBI Taxonomy" id="227605"/>
    <lineage>
        <taxon>Bacteria</taxon>
        <taxon>Pseudomonadati</taxon>
        <taxon>Pseudomonadota</taxon>
        <taxon>Alphaproteobacteria</taxon>
        <taxon>Hyphomicrobiales</taxon>
        <taxon>Beijerinckiaceae</taxon>
        <taxon>Methylocella</taxon>
    </lineage>
</organism>
<name>A0A4U8Z7C9_METTU</name>
<feature type="region of interest" description="Disordered" evidence="1">
    <location>
        <begin position="1"/>
        <end position="22"/>
    </location>
</feature>
<evidence type="ECO:0000313" key="3">
    <source>
        <dbReference type="Proteomes" id="UP000294360"/>
    </source>
</evidence>
<evidence type="ECO:0000313" key="2">
    <source>
        <dbReference type="EMBL" id="VFU16257.1"/>
    </source>
</evidence>
<protein>
    <submittedName>
        <fullName evidence="2">Uncharacterized protein</fullName>
    </submittedName>
</protein>
<reference evidence="2 3" key="1">
    <citation type="submission" date="2019-03" db="EMBL/GenBank/DDBJ databases">
        <authorList>
            <person name="Kox A.R. M."/>
        </authorList>
    </citation>
    <scope>NUCLEOTIDE SEQUENCE [LARGE SCALE GENOMIC DNA]</scope>
    <source>
        <strain evidence="2">MTUNDRAET4 annotated genome</strain>
        <plasmid evidence="3">2</plasmid>
    </source>
</reference>
<geneLocation type="plasmid" evidence="2 3">
    <name>2</name>
</geneLocation>
<dbReference type="Proteomes" id="UP000294360">
    <property type="component" value="Plasmid 2"/>
</dbReference>
<feature type="compositionally biased region" description="Polar residues" evidence="1">
    <location>
        <begin position="1"/>
        <end position="12"/>
    </location>
</feature>
<dbReference type="EMBL" id="LR536451">
    <property type="protein sequence ID" value="VFU16257.1"/>
    <property type="molecule type" value="Genomic_DNA"/>
</dbReference>
<keyword evidence="2" id="KW-0614">Plasmid</keyword>
<accession>A0A4U8Z7C9</accession>
<dbReference type="AlphaFoldDB" id="A0A4U8Z7C9"/>
<evidence type="ECO:0000256" key="1">
    <source>
        <dbReference type="SAM" id="MobiDB-lite"/>
    </source>
</evidence>
<gene>
    <name evidence="2" type="ORF">MTUNDRAET4_0018</name>
</gene>
<dbReference type="KEGG" id="mtun:MTUNDRAET4_0018.1"/>